<evidence type="ECO:0000256" key="5">
    <source>
        <dbReference type="ARBA" id="ARBA00022801"/>
    </source>
</evidence>
<dbReference type="InterPro" id="IPR027417">
    <property type="entry name" value="P-loop_NTPase"/>
</dbReference>
<dbReference type="PANTHER" id="PTHR45626">
    <property type="entry name" value="TRANSCRIPTION TERMINATION FACTOR 2-RELATED"/>
    <property type="match status" value="1"/>
</dbReference>
<dbReference type="RefSeq" id="XP_064766627.1">
    <property type="nucleotide sequence ID" value="XM_064910519.1"/>
</dbReference>
<dbReference type="InterPro" id="IPR001650">
    <property type="entry name" value="Helicase_C-like"/>
</dbReference>
<evidence type="ECO:0000256" key="8">
    <source>
        <dbReference type="ARBA" id="ARBA00022840"/>
    </source>
</evidence>
<dbReference type="GeneID" id="90036031"/>
<keyword evidence="14" id="KW-1185">Reference proteome</keyword>
<dbReference type="Pfam" id="PF00271">
    <property type="entry name" value="Helicase_C"/>
    <property type="match status" value="1"/>
</dbReference>
<dbReference type="CDD" id="cd18793">
    <property type="entry name" value="SF2_C_SNF"/>
    <property type="match status" value="1"/>
</dbReference>
<keyword evidence="5" id="KW-0378">Hydrolase</keyword>
<dbReference type="InterPro" id="IPR014001">
    <property type="entry name" value="Helicase_ATP-bd"/>
</dbReference>
<organism evidence="13 14">
    <name type="scientific">Myxozyma melibiosi</name>
    <dbReference type="NCBI Taxonomy" id="54550"/>
    <lineage>
        <taxon>Eukaryota</taxon>
        <taxon>Fungi</taxon>
        <taxon>Dikarya</taxon>
        <taxon>Ascomycota</taxon>
        <taxon>Saccharomycotina</taxon>
        <taxon>Lipomycetes</taxon>
        <taxon>Lipomycetales</taxon>
        <taxon>Lipomycetaceae</taxon>
        <taxon>Myxozyma</taxon>
    </lineage>
</organism>
<feature type="domain" description="Helicase C-terminal" evidence="12">
    <location>
        <begin position="507"/>
        <end position="661"/>
    </location>
</feature>
<keyword evidence="3" id="KW-0547">Nucleotide-binding</keyword>
<dbReference type="Proteomes" id="UP001498771">
    <property type="component" value="Unassembled WGS sequence"/>
</dbReference>
<evidence type="ECO:0000259" key="10">
    <source>
        <dbReference type="PROSITE" id="PS50089"/>
    </source>
</evidence>
<sequence>MRDIVAGARNGRFGHTEETLKKLPKADQPQRIHTKMLDYQLQGLGWLLQHEHPHLRKNPVHSTQFWHARADGSFYNSMTKQIGAPKLASGGILADDMGLGKTIQMLSLVCADPAAAVKSGLIKADSTPAEFKGKPTLILAPVGLLSNWSDQAAHHIDPDNPLKVLVYYGSSKSRSVNFEDYDVVIGSYGQIRGEYKRLLAIEDPENIRPVNQLPRNMRFIDQPWRRVILDEAHIIRNPNTLVTQGVMRLNAYSRWALTGTPIMNSLTDLFSLVRFLRVSGLMDKQNFESIIKRGFEVKGSDSETRLQALMMEFTLRRLKSMNSLVRLNLPPLTVFTHTIEWSKEERRVYDAMQAEAYGAMMEWHQAARGEGQARLMYLFEALLRLRQICNHQQLCGERLRGIADIEEKEVVEPTHDNIMALQLMLQAAIDENEECPVCFEVLQEPRITLCKHIFCKNCIEETIHMSHKCPYCRHLLTSARDSLIAPMEETGADEVEITEGSSSKLDAIMKILITQKSQNDSMPQEEPIKTVVFSQWTSFLNILEPLLDDAGIKFSRIDGTMKIDERDAAIKQLADDRETTVLLASLAVSSTGLNLTMASQVIMCDLWWNIAQERQAIDRCHRLGQTRPVNVFRLVMKNSIEQRVIKIQEEKEEIVERALND</sequence>
<evidence type="ECO:0000313" key="13">
    <source>
        <dbReference type="EMBL" id="KAK7203594.1"/>
    </source>
</evidence>
<feature type="domain" description="Helicase ATP-binding" evidence="11">
    <location>
        <begin position="82"/>
        <end position="279"/>
    </location>
</feature>
<feature type="non-terminal residue" evidence="13">
    <location>
        <position position="661"/>
    </location>
</feature>
<evidence type="ECO:0000256" key="2">
    <source>
        <dbReference type="ARBA" id="ARBA00022723"/>
    </source>
</evidence>
<dbReference type="InterPro" id="IPR017907">
    <property type="entry name" value="Znf_RING_CS"/>
</dbReference>
<keyword evidence="2" id="KW-0479">Metal-binding</keyword>
<dbReference type="PROSITE" id="PS50089">
    <property type="entry name" value="ZF_RING_2"/>
    <property type="match status" value="1"/>
</dbReference>
<dbReference type="InterPro" id="IPR000330">
    <property type="entry name" value="SNF2_N"/>
</dbReference>
<evidence type="ECO:0000256" key="3">
    <source>
        <dbReference type="ARBA" id="ARBA00022741"/>
    </source>
</evidence>
<evidence type="ECO:0000256" key="4">
    <source>
        <dbReference type="ARBA" id="ARBA00022771"/>
    </source>
</evidence>
<keyword evidence="6" id="KW-0347">Helicase</keyword>
<dbReference type="PROSITE" id="PS51194">
    <property type="entry name" value="HELICASE_CTER"/>
    <property type="match status" value="1"/>
</dbReference>
<dbReference type="InterPro" id="IPR049730">
    <property type="entry name" value="SNF2/RAD54-like_C"/>
</dbReference>
<dbReference type="PROSITE" id="PS51192">
    <property type="entry name" value="HELICASE_ATP_BIND_1"/>
    <property type="match status" value="1"/>
</dbReference>
<dbReference type="CDD" id="cd18008">
    <property type="entry name" value="DEXDc_SHPRH-like"/>
    <property type="match status" value="1"/>
</dbReference>
<evidence type="ECO:0000313" key="14">
    <source>
        <dbReference type="Proteomes" id="UP001498771"/>
    </source>
</evidence>
<name>A0ABR1F169_9ASCO</name>
<protein>
    <submittedName>
        <fullName evidence="13">Helicase-like transcription factor HLTF/DNA helicase RAD5, DEAD-box superfamily</fullName>
    </submittedName>
</protein>
<evidence type="ECO:0000259" key="11">
    <source>
        <dbReference type="PROSITE" id="PS51192"/>
    </source>
</evidence>
<comment type="caution">
    <text evidence="13">The sequence shown here is derived from an EMBL/GenBank/DDBJ whole genome shotgun (WGS) entry which is preliminary data.</text>
</comment>
<reference evidence="13 14" key="1">
    <citation type="submission" date="2024-03" db="EMBL/GenBank/DDBJ databases">
        <title>Genome-scale model development and genomic sequencing of the oleaginous clade Lipomyces.</title>
        <authorList>
            <consortium name="Lawrence Berkeley National Laboratory"/>
            <person name="Czajka J.J."/>
            <person name="Han Y."/>
            <person name="Kim J."/>
            <person name="Mondo S.J."/>
            <person name="Hofstad B.A."/>
            <person name="Robles A."/>
            <person name="Haridas S."/>
            <person name="Riley R."/>
            <person name="LaButti K."/>
            <person name="Pangilinan J."/>
            <person name="Andreopoulos W."/>
            <person name="Lipzen A."/>
            <person name="Yan J."/>
            <person name="Wang M."/>
            <person name="Ng V."/>
            <person name="Grigoriev I.V."/>
            <person name="Spatafora J.W."/>
            <person name="Magnuson J.K."/>
            <person name="Baker S.E."/>
            <person name="Pomraning K.R."/>
        </authorList>
    </citation>
    <scope>NUCLEOTIDE SEQUENCE [LARGE SCALE GENOMIC DNA]</scope>
    <source>
        <strain evidence="13 14">Phaff 52-87</strain>
    </source>
</reference>
<keyword evidence="4 9" id="KW-0863">Zinc-finger</keyword>
<accession>A0ABR1F169</accession>
<dbReference type="Pfam" id="PF00176">
    <property type="entry name" value="SNF2-rel_dom"/>
    <property type="match status" value="1"/>
</dbReference>
<dbReference type="EMBL" id="JBBJBU010000011">
    <property type="protein sequence ID" value="KAK7203594.1"/>
    <property type="molecule type" value="Genomic_DNA"/>
</dbReference>
<proteinExistence type="inferred from homology"/>
<dbReference type="SUPFAM" id="SSF52540">
    <property type="entry name" value="P-loop containing nucleoside triphosphate hydrolases"/>
    <property type="match status" value="2"/>
</dbReference>
<dbReference type="InterPro" id="IPR050628">
    <property type="entry name" value="SNF2_RAD54_helicase_TF"/>
</dbReference>
<evidence type="ECO:0000256" key="9">
    <source>
        <dbReference type="PROSITE-ProRule" id="PRU00175"/>
    </source>
</evidence>
<evidence type="ECO:0000256" key="6">
    <source>
        <dbReference type="ARBA" id="ARBA00022806"/>
    </source>
</evidence>
<gene>
    <name evidence="13" type="ORF">BZA70DRAFT_240969</name>
</gene>
<keyword evidence="8" id="KW-0067">ATP-binding</keyword>
<evidence type="ECO:0000256" key="7">
    <source>
        <dbReference type="ARBA" id="ARBA00022833"/>
    </source>
</evidence>
<dbReference type="SMART" id="SM00184">
    <property type="entry name" value="RING"/>
    <property type="match status" value="1"/>
</dbReference>
<dbReference type="SMART" id="SM00490">
    <property type="entry name" value="HELICc"/>
    <property type="match status" value="1"/>
</dbReference>
<comment type="similarity">
    <text evidence="1">Belongs to the SNF2/RAD54 helicase family.</text>
</comment>
<feature type="domain" description="RING-type" evidence="10">
    <location>
        <begin position="435"/>
        <end position="473"/>
    </location>
</feature>
<dbReference type="InterPro" id="IPR038718">
    <property type="entry name" value="SNF2-like_sf"/>
</dbReference>
<dbReference type="Gene3D" id="3.40.50.10810">
    <property type="entry name" value="Tandem AAA-ATPase domain"/>
    <property type="match status" value="1"/>
</dbReference>
<dbReference type="InterPro" id="IPR001841">
    <property type="entry name" value="Znf_RING"/>
</dbReference>
<keyword evidence="7" id="KW-0862">Zinc</keyword>
<dbReference type="PROSITE" id="PS00518">
    <property type="entry name" value="ZF_RING_1"/>
    <property type="match status" value="1"/>
</dbReference>
<dbReference type="PANTHER" id="PTHR45626:SF11">
    <property type="entry name" value="FAMILY HELICASE, PUTATIVE (AFU_ORTHOLOGUE AFUA_5G06590)-RELATED"/>
    <property type="match status" value="1"/>
</dbReference>
<dbReference type="SMART" id="SM00487">
    <property type="entry name" value="DEXDc"/>
    <property type="match status" value="1"/>
</dbReference>
<dbReference type="Gene3D" id="3.30.40.10">
    <property type="entry name" value="Zinc/RING finger domain, C3HC4 (zinc finger)"/>
    <property type="match status" value="1"/>
</dbReference>
<dbReference type="SUPFAM" id="SSF57850">
    <property type="entry name" value="RING/U-box"/>
    <property type="match status" value="1"/>
</dbReference>
<dbReference type="InterPro" id="IPR013083">
    <property type="entry name" value="Znf_RING/FYVE/PHD"/>
</dbReference>
<evidence type="ECO:0000259" key="12">
    <source>
        <dbReference type="PROSITE" id="PS51194"/>
    </source>
</evidence>
<dbReference type="Gene3D" id="3.40.50.300">
    <property type="entry name" value="P-loop containing nucleotide triphosphate hydrolases"/>
    <property type="match status" value="1"/>
</dbReference>
<evidence type="ECO:0000256" key="1">
    <source>
        <dbReference type="ARBA" id="ARBA00007025"/>
    </source>
</evidence>
<dbReference type="Pfam" id="PF13923">
    <property type="entry name" value="zf-C3HC4_2"/>
    <property type="match status" value="1"/>
</dbReference>